<accession>A0ACC0VB19</accession>
<comment type="caution">
    <text evidence="1">The sequence shown here is derived from an EMBL/GenBank/DDBJ whole genome shotgun (WGS) entry which is preliminary data.</text>
</comment>
<reference evidence="1" key="1">
    <citation type="submission" date="2022-10" db="EMBL/GenBank/DDBJ databases">
        <title>Complete Genome of Trichothecium roseum strain YXFP-22015, a Plant Pathogen Isolated from Citrus.</title>
        <authorList>
            <person name="Wang Y."/>
            <person name="Zhu L."/>
        </authorList>
    </citation>
    <scope>NUCLEOTIDE SEQUENCE</scope>
    <source>
        <strain evidence="1">YXFP-22015</strain>
    </source>
</reference>
<keyword evidence="2" id="KW-1185">Reference proteome</keyword>
<dbReference type="Proteomes" id="UP001163324">
    <property type="component" value="Chromosome 1"/>
</dbReference>
<gene>
    <name evidence="1" type="ORF">N3K66_000116</name>
</gene>
<protein>
    <submittedName>
        <fullName evidence="1">Uncharacterized protein</fullName>
    </submittedName>
</protein>
<dbReference type="EMBL" id="CM047940">
    <property type="protein sequence ID" value="KAI9903587.1"/>
    <property type="molecule type" value="Genomic_DNA"/>
</dbReference>
<sequence length="304" mass="31269">MRASSLAAVASAATAAAALPSSASSSSETASSVDWTIPADLVSNPLFGAPEDDFTCRSAHNPVVLLHGLSANRDVGLSGLVRHLSDLGFCAYSPTYGAHALAPWVGGLRSMPDSAADLADYIRAVRDRTGSDKVDVVGHSEGGVMALYVPLTQPGVAEILGRTVSLGPAVHGAKYFGFTDLFYLGGEATRALAALAFDLLGCPACDDMATDGRVYDDFKAAGNNIVQPGVQATVVVSTSDALVQPEYSLVDQPGVRSVVVQDLCPDDAVGHAGLASDRGIWDIVVNELTGDYGGDVGCVQGLPF</sequence>
<name>A0ACC0VB19_9HYPO</name>
<evidence type="ECO:0000313" key="1">
    <source>
        <dbReference type="EMBL" id="KAI9903587.1"/>
    </source>
</evidence>
<evidence type="ECO:0000313" key="2">
    <source>
        <dbReference type="Proteomes" id="UP001163324"/>
    </source>
</evidence>
<proteinExistence type="predicted"/>
<organism evidence="1 2">
    <name type="scientific">Trichothecium roseum</name>
    <dbReference type="NCBI Taxonomy" id="47278"/>
    <lineage>
        <taxon>Eukaryota</taxon>
        <taxon>Fungi</taxon>
        <taxon>Dikarya</taxon>
        <taxon>Ascomycota</taxon>
        <taxon>Pezizomycotina</taxon>
        <taxon>Sordariomycetes</taxon>
        <taxon>Hypocreomycetidae</taxon>
        <taxon>Hypocreales</taxon>
        <taxon>Hypocreales incertae sedis</taxon>
        <taxon>Trichothecium</taxon>
    </lineage>
</organism>